<comment type="catalytic activity">
    <reaction evidence="17">
        <text>a sterol + UDP-alpha-D-glucose = a sterol 3-beta-D-glucoside + UDP + H(+)</text>
        <dbReference type="Rhea" id="RHEA:22724"/>
        <dbReference type="ChEBI" id="CHEBI:15378"/>
        <dbReference type="ChEBI" id="CHEBI:15889"/>
        <dbReference type="ChEBI" id="CHEBI:37424"/>
        <dbReference type="ChEBI" id="CHEBI:58223"/>
        <dbReference type="ChEBI" id="CHEBI:58885"/>
        <dbReference type="EC" id="2.4.1.173"/>
    </reaction>
    <physiologicalReaction direction="left-to-right" evidence="17">
        <dbReference type="Rhea" id="RHEA:22725"/>
    </physiologicalReaction>
</comment>
<evidence type="ECO:0000256" key="2">
    <source>
        <dbReference type="ARBA" id="ARBA00004496"/>
    </source>
</evidence>
<reference evidence="20 21" key="1">
    <citation type="journal article" date="2018" name="Mol. Biol. Evol.">
        <title>Broad Genomic Sampling Reveals a Smut Pathogenic Ancestry of the Fungal Clade Ustilaginomycotina.</title>
        <authorList>
            <person name="Kijpornyongpan T."/>
            <person name="Mondo S.J."/>
            <person name="Barry K."/>
            <person name="Sandor L."/>
            <person name="Lee J."/>
            <person name="Lipzen A."/>
            <person name="Pangilinan J."/>
            <person name="LaButti K."/>
            <person name="Hainaut M."/>
            <person name="Henrissat B."/>
            <person name="Grigoriev I.V."/>
            <person name="Spatafora J.W."/>
            <person name="Aime M.C."/>
        </authorList>
    </citation>
    <scope>NUCLEOTIDE SEQUENCE [LARGE SCALE GENOMIC DNA]</scope>
    <source>
        <strain evidence="20 21">MCA 4198</strain>
    </source>
</reference>
<dbReference type="SMART" id="SM00568">
    <property type="entry name" value="GRAM"/>
    <property type="match status" value="2"/>
</dbReference>
<feature type="region of interest" description="Disordered" evidence="18">
    <location>
        <begin position="280"/>
        <end position="325"/>
    </location>
</feature>
<dbReference type="PROSITE" id="PS50003">
    <property type="entry name" value="PH_DOMAIN"/>
    <property type="match status" value="1"/>
</dbReference>
<evidence type="ECO:0000256" key="9">
    <source>
        <dbReference type="ARBA" id="ARBA00022679"/>
    </source>
</evidence>
<evidence type="ECO:0000256" key="18">
    <source>
        <dbReference type="SAM" id="MobiDB-lite"/>
    </source>
</evidence>
<evidence type="ECO:0000256" key="7">
    <source>
        <dbReference type="ARBA" id="ARBA00022516"/>
    </source>
</evidence>
<dbReference type="InterPro" id="IPR048066">
    <property type="entry name" value="ATG26_PH_GRAM1"/>
</dbReference>
<dbReference type="Pfam" id="PF00169">
    <property type="entry name" value="PH"/>
    <property type="match status" value="1"/>
</dbReference>
<evidence type="ECO:0000256" key="3">
    <source>
        <dbReference type="ARBA" id="ARBA00006962"/>
    </source>
</evidence>
<evidence type="ECO:0000256" key="16">
    <source>
        <dbReference type="ARBA" id="ARBA00047886"/>
    </source>
</evidence>
<evidence type="ECO:0000256" key="17">
    <source>
        <dbReference type="ARBA" id="ARBA00049453"/>
    </source>
</evidence>
<feature type="compositionally biased region" description="Polar residues" evidence="18">
    <location>
        <begin position="359"/>
        <end position="378"/>
    </location>
</feature>
<evidence type="ECO:0000256" key="13">
    <source>
        <dbReference type="ARBA" id="ARBA00023166"/>
    </source>
</evidence>
<dbReference type="GO" id="GO:0016020">
    <property type="term" value="C:membrane"/>
    <property type="evidence" value="ECO:0007669"/>
    <property type="project" value="UniProtKB-SubCell"/>
</dbReference>
<evidence type="ECO:0000256" key="8">
    <source>
        <dbReference type="ARBA" id="ARBA00022676"/>
    </source>
</evidence>
<dbReference type="InterPro" id="IPR050426">
    <property type="entry name" value="Glycosyltransferase_28"/>
</dbReference>
<organism evidence="20 21">
    <name type="scientific">Acaromyces ingoldii</name>
    <dbReference type="NCBI Taxonomy" id="215250"/>
    <lineage>
        <taxon>Eukaryota</taxon>
        <taxon>Fungi</taxon>
        <taxon>Dikarya</taxon>
        <taxon>Basidiomycota</taxon>
        <taxon>Ustilaginomycotina</taxon>
        <taxon>Exobasidiomycetes</taxon>
        <taxon>Exobasidiales</taxon>
        <taxon>Cryptobasidiaceae</taxon>
        <taxon>Acaromyces</taxon>
    </lineage>
</organism>
<dbReference type="EMBL" id="KZ819636">
    <property type="protein sequence ID" value="PWN91000.1"/>
    <property type="molecule type" value="Genomic_DNA"/>
</dbReference>
<keyword evidence="8" id="KW-0328">Glycosyltransferase</keyword>
<feature type="region of interest" description="Disordered" evidence="18">
    <location>
        <begin position="1"/>
        <end position="42"/>
    </location>
</feature>
<dbReference type="FunFam" id="3.40.50.2000:FF:000009">
    <property type="entry name" value="Sterol 3-beta-glucosyltransferase UGT80A2"/>
    <property type="match status" value="1"/>
</dbReference>
<dbReference type="GO" id="GO:0005737">
    <property type="term" value="C:cytoplasm"/>
    <property type="evidence" value="ECO:0007669"/>
    <property type="project" value="UniProtKB-SubCell"/>
</dbReference>
<protein>
    <recommendedName>
        <fullName evidence="5">Sterol 3-beta-glucosyltransferase</fullName>
        <ecNumber evidence="4">2.4.1.173</ecNumber>
    </recommendedName>
    <alternativeName>
        <fullName evidence="15">Autophagy-related protein 26</fullName>
    </alternativeName>
</protein>
<keyword evidence="21" id="KW-1185">Reference proteome</keyword>
<keyword evidence="13" id="KW-1207">Sterol metabolism</keyword>
<dbReference type="InterPro" id="IPR004276">
    <property type="entry name" value="GlycoTrans_28_N"/>
</dbReference>
<feature type="compositionally biased region" description="Low complexity" evidence="18">
    <location>
        <begin position="280"/>
        <end position="300"/>
    </location>
</feature>
<keyword evidence="14" id="KW-0753">Steroid metabolism</keyword>
<dbReference type="InterPro" id="IPR002213">
    <property type="entry name" value="UDP_glucos_trans"/>
</dbReference>
<feature type="region of interest" description="Disordered" evidence="18">
    <location>
        <begin position="1177"/>
        <end position="1254"/>
    </location>
</feature>
<dbReference type="EC" id="2.4.1.173" evidence="4"/>
<dbReference type="SUPFAM" id="SSF50729">
    <property type="entry name" value="PH domain-like"/>
    <property type="match status" value="1"/>
</dbReference>
<dbReference type="FunFam" id="2.30.29.30:FF:000391">
    <property type="entry name" value="Sterol 3-beta-glucosyltransferase"/>
    <property type="match status" value="1"/>
</dbReference>
<evidence type="ECO:0000256" key="4">
    <source>
        <dbReference type="ARBA" id="ARBA00012650"/>
    </source>
</evidence>
<feature type="compositionally biased region" description="Polar residues" evidence="18">
    <location>
        <begin position="643"/>
        <end position="652"/>
    </location>
</feature>
<dbReference type="PANTHER" id="PTHR48050">
    <property type="entry name" value="STEROL 3-BETA-GLUCOSYLTRANSFERASE"/>
    <property type="match status" value="1"/>
</dbReference>
<feature type="region of interest" description="Disordered" evidence="18">
    <location>
        <begin position="342"/>
        <end position="390"/>
    </location>
</feature>
<dbReference type="GO" id="GO:0005975">
    <property type="term" value="P:carbohydrate metabolic process"/>
    <property type="evidence" value="ECO:0007669"/>
    <property type="project" value="InterPro"/>
</dbReference>
<evidence type="ECO:0000256" key="15">
    <source>
        <dbReference type="ARBA" id="ARBA00029843"/>
    </source>
</evidence>
<dbReference type="SMART" id="SM00233">
    <property type="entry name" value="PH"/>
    <property type="match status" value="1"/>
</dbReference>
<keyword evidence="12" id="KW-0472">Membrane</keyword>
<feature type="domain" description="PH" evidence="19">
    <location>
        <begin position="99"/>
        <end position="195"/>
    </location>
</feature>
<dbReference type="InterPro" id="IPR001849">
    <property type="entry name" value="PH_domain"/>
</dbReference>
<comment type="similarity">
    <text evidence="3">Belongs to the glycosyltransferase 28 family.</text>
</comment>
<evidence type="ECO:0000313" key="20">
    <source>
        <dbReference type="EMBL" id="PWN91000.1"/>
    </source>
</evidence>
<comment type="subcellular location">
    <subcellularLocation>
        <location evidence="2">Cytoplasm</location>
    </subcellularLocation>
    <subcellularLocation>
        <location evidence="1">Membrane</location>
        <topology evidence="1">Peripheral membrane protein</topology>
    </subcellularLocation>
</comment>
<keyword evidence="10" id="KW-0752">Steroid biosynthesis</keyword>
<dbReference type="Pfam" id="PF03033">
    <property type="entry name" value="Glyco_transf_28"/>
    <property type="match status" value="1"/>
</dbReference>
<keyword evidence="9 20" id="KW-0808">Transferase</keyword>
<dbReference type="RefSeq" id="XP_025378198.1">
    <property type="nucleotide sequence ID" value="XM_025519663.1"/>
</dbReference>
<keyword evidence="10" id="KW-0443">Lipid metabolism</keyword>
<dbReference type="CDD" id="cd13215">
    <property type="entry name" value="PH-GRAM1_AGT26"/>
    <property type="match status" value="1"/>
</dbReference>
<evidence type="ECO:0000256" key="10">
    <source>
        <dbReference type="ARBA" id="ARBA00022955"/>
    </source>
</evidence>
<dbReference type="InParanoid" id="A0A316YN81"/>
<dbReference type="InterPro" id="IPR010610">
    <property type="entry name" value="EryCIII-like_C"/>
</dbReference>
<keyword evidence="11" id="KW-0756">Sterol biosynthesis</keyword>
<dbReference type="AlphaFoldDB" id="A0A316YN81"/>
<keyword evidence="6" id="KW-0963">Cytoplasm</keyword>
<evidence type="ECO:0000259" key="19">
    <source>
        <dbReference type="PROSITE" id="PS50003"/>
    </source>
</evidence>
<accession>A0A316YN81</accession>
<evidence type="ECO:0000256" key="11">
    <source>
        <dbReference type="ARBA" id="ARBA00023011"/>
    </source>
</evidence>
<evidence type="ECO:0000256" key="6">
    <source>
        <dbReference type="ARBA" id="ARBA00022490"/>
    </source>
</evidence>
<dbReference type="Pfam" id="PF02893">
    <property type="entry name" value="GRAM"/>
    <property type="match status" value="2"/>
</dbReference>
<dbReference type="InterPro" id="IPR048065">
    <property type="entry name" value="ATG26_PH_GRAM2"/>
</dbReference>
<feature type="compositionally biased region" description="Polar residues" evidence="18">
    <location>
        <begin position="342"/>
        <end position="351"/>
    </location>
</feature>
<dbReference type="FunFam" id="3.40.50.2000:FF:000029">
    <property type="entry name" value="Sterol 3-beta-glucosyltransferase"/>
    <property type="match status" value="1"/>
</dbReference>
<dbReference type="Gene3D" id="3.40.50.2000">
    <property type="entry name" value="Glycogen Phosphorylase B"/>
    <property type="match status" value="2"/>
</dbReference>
<dbReference type="Gene3D" id="2.30.29.30">
    <property type="entry name" value="Pleckstrin-homology domain (PH domain)/Phosphotyrosine-binding domain (PTB)"/>
    <property type="match status" value="2"/>
</dbReference>
<dbReference type="STRING" id="215250.A0A316YN81"/>
<feature type="region of interest" description="Disordered" evidence="18">
    <location>
        <begin position="626"/>
        <end position="652"/>
    </location>
</feature>
<dbReference type="GeneID" id="37041579"/>
<evidence type="ECO:0000313" key="21">
    <source>
        <dbReference type="Proteomes" id="UP000245768"/>
    </source>
</evidence>
<dbReference type="InterPro" id="IPR011993">
    <property type="entry name" value="PH-like_dom_sf"/>
</dbReference>
<feature type="compositionally biased region" description="Low complexity" evidence="18">
    <location>
        <begin position="1177"/>
        <end position="1196"/>
    </location>
</feature>
<dbReference type="CDD" id="cd13216">
    <property type="entry name" value="PH-GRAM2_AGT26"/>
    <property type="match status" value="1"/>
</dbReference>
<evidence type="ECO:0000256" key="5">
    <source>
        <dbReference type="ARBA" id="ARBA00017894"/>
    </source>
</evidence>
<proteinExistence type="inferred from homology"/>
<gene>
    <name evidence="20" type="ORF">FA10DRAFT_252719</name>
</gene>
<dbReference type="SUPFAM" id="SSF53756">
    <property type="entry name" value="UDP-Glycosyltransferase/glycogen phosphorylase"/>
    <property type="match status" value="1"/>
</dbReference>
<dbReference type="OrthoDB" id="10261837at2759"/>
<dbReference type="Pfam" id="PF06722">
    <property type="entry name" value="EryCIII-like_C"/>
    <property type="match status" value="1"/>
</dbReference>
<feature type="compositionally biased region" description="Low complexity" evidence="18">
    <location>
        <begin position="632"/>
        <end position="642"/>
    </location>
</feature>
<keyword evidence="7" id="KW-0444">Lipid biosynthesis</keyword>
<sequence length="1254" mass="137786">MAFGDGGGAGRTPDDEHDEADGEEEDDEEGDQRESGGALHAQREQLSRKLQDIFGLDASEDVVSCHACWLFRRVLLQGHMYVTRSFVCFYAYLPSREDRVLKAGPLRKRTKRTHRFSRHWAVVRGRSLSWYESERDPYFPQDHIDLRNVTAVESAASAESERRFRVHTPYRVFLFEAASAQGKDEWVAILRKAVFRTQNEGESVRISIPLEAIVDIDGSDNSGEGDLDEAEEDQDEDFAIDEYIFLQLAEQSDFVARMRRRLIEYAAELRRGGDDDAAAAAAAAAAAGPSTDSSSTTHPHSAVETLSRPRMRVRDSTNSFSSLGGGGLGGVAVDIPAKTAATAMSRTPRSSLSRDEGPLSSSAATLRTTPLSASQHNYPPSPSSRPRPSVSNSVILAQARAEGRWTVPQWVRDASTKVLATTAGGGADACGGETDAMAQSGELSNSSYSILDNGDFVGDDDDGHQAELDNDDEAIQAQFRQCFALPAHEALVWHTSASLYRVLPVVGRLFISTNYVCFRSSRLASKTMGRTLMILPIKEIVSAARNTAYRYGHHGLVIMVRGHEELFLEFASPERRGHCLSLLDTQIEAARRTRASEVRRSHSQSRREAVMLTDLVDRLDLNPSQEYDQDQEQQQLQQQQQQHSLSPETMPSAIFKSSTSDALLDFKPAKPLHFTFLTIGSRGDVQPYIALAKGLMDEGHSVRIATHREFGSWIARHGIEFKEVGGDPAELMRICVENGTFTMSFLREGVTKFRGWLDDLLVSCWNACQGTDVIVESPSAIAGIHIAESLEVPYYRSFTMPWSRTRAYPHAFAVPGHKAGGNYNYMSYVIFDQVFWRAAAGQINSWRRKVLQLKPTNLDRMEQHKVPFLYNFSPSLVPKPLDWYDWIHVTGFWFLDNPDVATGKTWTPPADLVAFIESARGKGKKLVYIGWGSIVVSDAEAMTRCVVEAVHRSGVCAILSKGWSDRLSHRSSSATAATATATSVLSPPIIEEDIFQVNSVPHDWLFPRIDAACHHGGAGTLGASLRAGIPTIVKPYFGDQFFWGQQVEALGVGSFVRELTADSLAKALYKATHDAKTIERARQLGSEIGREDGVANAIKAIYRDMDYARSRIRTDGRLDGAAVQQQQEQQERVAKGRLAGLQLPALPALPFLGAGEKTATSSSAGIATATSAPLTQESLRTIQQQQQSSLASGQSLPPDTIVTTTTTTGDAHAGPSSMPAQHLLSPSLTDAETRSEDDWSVVSGSEPSEDHPRH</sequence>
<feature type="compositionally biased region" description="Gly residues" evidence="18">
    <location>
        <begin position="1"/>
        <end position="10"/>
    </location>
</feature>
<feature type="compositionally biased region" description="Acidic residues" evidence="18">
    <location>
        <begin position="15"/>
        <end position="31"/>
    </location>
</feature>
<evidence type="ECO:0000256" key="12">
    <source>
        <dbReference type="ARBA" id="ARBA00023136"/>
    </source>
</evidence>
<dbReference type="PANTHER" id="PTHR48050:SF25">
    <property type="entry name" value="STEROL 3-BETA-GLUCOSYLTRANSFERASE"/>
    <property type="match status" value="1"/>
</dbReference>
<dbReference type="CDD" id="cd03784">
    <property type="entry name" value="GT1_Gtf-like"/>
    <property type="match status" value="1"/>
</dbReference>
<evidence type="ECO:0000256" key="14">
    <source>
        <dbReference type="ARBA" id="ARBA00023221"/>
    </source>
</evidence>
<dbReference type="Proteomes" id="UP000245768">
    <property type="component" value="Unassembled WGS sequence"/>
</dbReference>
<name>A0A316YN81_9BASI</name>
<dbReference type="GO" id="GO:0016906">
    <property type="term" value="F:sterol 3-beta-glucosyltransferase activity"/>
    <property type="evidence" value="ECO:0007669"/>
    <property type="project" value="UniProtKB-EC"/>
</dbReference>
<comment type="catalytic activity">
    <reaction evidence="16">
        <text>ergosterol + UDP-alpha-D-glucose = ergosteryl 3-beta-D-glucoside + UDP + H(+)</text>
        <dbReference type="Rhea" id="RHEA:61836"/>
        <dbReference type="ChEBI" id="CHEBI:15378"/>
        <dbReference type="ChEBI" id="CHEBI:16933"/>
        <dbReference type="ChEBI" id="CHEBI:52973"/>
        <dbReference type="ChEBI" id="CHEBI:58223"/>
        <dbReference type="ChEBI" id="CHEBI:58885"/>
    </reaction>
    <physiologicalReaction direction="left-to-right" evidence="16">
        <dbReference type="Rhea" id="RHEA:61837"/>
    </physiologicalReaction>
</comment>
<dbReference type="GO" id="GO:0016126">
    <property type="term" value="P:sterol biosynthetic process"/>
    <property type="evidence" value="ECO:0007669"/>
    <property type="project" value="UniProtKB-KW"/>
</dbReference>
<evidence type="ECO:0000256" key="1">
    <source>
        <dbReference type="ARBA" id="ARBA00004170"/>
    </source>
</evidence>
<dbReference type="InterPro" id="IPR004182">
    <property type="entry name" value="GRAM"/>
</dbReference>